<sequence length="159" mass="17614">MLQRECQRLSSMTNAKRSSLIKDHKGMVGIDATSKDAHFPFLVRPRNMGNYIGQEVGQGVQAKRITPMSAMQAACIELGAECQICLTRTWGAPKGLACRQRPRAARYVTVGRSRARSGIGGFRAMGLRFEGYNPLYEYENGLKLHGGVKDVRTSSYNQT</sequence>
<name>A0AAF0RAM8_SOLVR</name>
<dbReference type="EMBL" id="CP133618">
    <property type="protein sequence ID" value="WMV37143.1"/>
    <property type="molecule type" value="Genomic_DNA"/>
</dbReference>
<evidence type="ECO:0000313" key="1">
    <source>
        <dbReference type="EMBL" id="WMV37143.1"/>
    </source>
</evidence>
<evidence type="ECO:0000313" key="2">
    <source>
        <dbReference type="Proteomes" id="UP001234989"/>
    </source>
</evidence>
<organism evidence="1 2">
    <name type="scientific">Solanum verrucosum</name>
    <dbReference type="NCBI Taxonomy" id="315347"/>
    <lineage>
        <taxon>Eukaryota</taxon>
        <taxon>Viridiplantae</taxon>
        <taxon>Streptophyta</taxon>
        <taxon>Embryophyta</taxon>
        <taxon>Tracheophyta</taxon>
        <taxon>Spermatophyta</taxon>
        <taxon>Magnoliopsida</taxon>
        <taxon>eudicotyledons</taxon>
        <taxon>Gunneridae</taxon>
        <taxon>Pentapetalae</taxon>
        <taxon>asterids</taxon>
        <taxon>lamiids</taxon>
        <taxon>Solanales</taxon>
        <taxon>Solanaceae</taxon>
        <taxon>Solanoideae</taxon>
        <taxon>Solaneae</taxon>
        <taxon>Solanum</taxon>
    </lineage>
</organism>
<reference evidence="1" key="1">
    <citation type="submission" date="2023-08" db="EMBL/GenBank/DDBJ databases">
        <title>A de novo genome assembly of Solanum verrucosum Schlechtendal, a Mexican diploid species geographically isolated from the other diploid A-genome species in potato relatives.</title>
        <authorList>
            <person name="Hosaka K."/>
        </authorList>
    </citation>
    <scope>NUCLEOTIDE SEQUENCE</scope>
    <source>
        <tissue evidence="1">Young leaves</tissue>
    </source>
</reference>
<keyword evidence="2" id="KW-1185">Reference proteome</keyword>
<dbReference type="Proteomes" id="UP001234989">
    <property type="component" value="Chromosome 7"/>
</dbReference>
<accession>A0AAF0RAM8</accession>
<protein>
    <submittedName>
        <fullName evidence="1">Uncharacterized protein</fullName>
    </submittedName>
</protein>
<proteinExistence type="predicted"/>
<dbReference type="AlphaFoldDB" id="A0AAF0RAM8"/>
<gene>
    <name evidence="1" type="ORF">MTR67_030528</name>
</gene>